<feature type="region of interest" description="Disordered" evidence="1">
    <location>
        <begin position="37"/>
        <end position="56"/>
    </location>
</feature>
<name>A0A4C1X701_EUMVA</name>
<sequence length="576" mass="63388">MRTPFACYESDATPEQYRSEVIVLLCAGVWCSAGDGAHSRPSSAREHSRHNKRGAFSGIPPYKLGHDIPVVTHSVLKPLVVSYPPTAVPVNVKVPLGKYPVGVGQRVPVPHPHYGLKFPHLTKNVFLGKPDHHFHHHHHHVTAKPAIAILPASPAPVVPVPVPQPTVPVAQPLPAPAPPPVFLETAPVSPPSHVLPATNHVHIKPVIPAIAPPPVIQTSAPYIPFAPQYPYVIRPGGAIHASVFANYPKYPLASYSPPFVPIATPNIPLNQVFLEPAQNPHYHLVPQAVGHTLVEPSPAIGVHHIQQSVGVPQVNQAVDVHQVQSPIGVHQVHQGIDVHQVQHVVGVPHGHQTVDVHQVQPAVDFPHVHQAGDVNQAQGEHAHHTPVEQGGWAPIPATAPVHEPSQPQAHETHHFQQDQGGQVYEHHSDEQLFHEYRRQLQAQLERAQYEQQLHNQQLHNQGHLGQEYGTPQLGQEFGPQQLPQEYNGPQQIHQEYGPPNQHLVSEYGLPQQAGDDFGVQQHQIGSEYGVPQQQQGREYAEGRARASDDDEQPQRYHNHIPLGLQPPIDRPLEHFR</sequence>
<organism evidence="2 3">
    <name type="scientific">Eumeta variegata</name>
    <name type="common">Bagworm moth</name>
    <name type="synonym">Eumeta japonica</name>
    <dbReference type="NCBI Taxonomy" id="151549"/>
    <lineage>
        <taxon>Eukaryota</taxon>
        <taxon>Metazoa</taxon>
        <taxon>Ecdysozoa</taxon>
        <taxon>Arthropoda</taxon>
        <taxon>Hexapoda</taxon>
        <taxon>Insecta</taxon>
        <taxon>Pterygota</taxon>
        <taxon>Neoptera</taxon>
        <taxon>Endopterygota</taxon>
        <taxon>Lepidoptera</taxon>
        <taxon>Glossata</taxon>
        <taxon>Ditrysia</taxon>
        <taxon>Tineoidea</taxon>
        <taxon>Psychidae</taxon>
        <taxon>Oiketicinae</taxon>
        <taxon>Eumeta</taxon>
    </lineage>
</organism>
<accession>A0A4C1X701</accession>
<dbReference type="OrthoDB" id="4188628at2759"/>
<reference evidence="2 3" key="1">
    <citation type="journal article" date="2019" name="Commun. Biol.">
        <title>The bagworm genome reveals a unique fibroin gene that provides high tensile strength.</title>
        <authorList>
            <person name="Kono N."/>
            <person name="Nakamura H."/>
            <person name="Ohtoshi R."/>
            <person name="Tomita M."/>
            <person name="Numata K."/>
            <person name="Arakawa K."/>
        </authorList>
    </citation>
    <scope>NUCLEOTIDE SEQUENCE [LARGE SCALE GENOMIC DNA]</scope>
</reference>
<feature type="compositionally biased region" description="Basic and acidic residues" evidence="1">
    <location>
        <begin position="538"/>
        <end position="547"/>
    </location>
</feature>
<protein>
    <submittedName>
        <fullName evidence="2">Uncharacterized protein</fullName>
    </submittedName>
</protein>
<proteinExistence type="predicted"/>
<evidence type="ECO:0000256" key="1">
    <source>
        <dbReference type="SAM" id="MobiDB-lite"/>
    </source>
</evidence>
<dbReference type="EMBL" id="BGZK01000749">
    <property type="protein sequence ID" value="GBP58943.1"/>
    <property type="molecule type" value="Genomic_DNA"/>
</dbReference>
<keyword evidence="3" id="KW-1185">Reference proteome</keyword>
<feature type="region of interest" description="Disordered" evidence="1">
    <location>
        <begin position="462"/>
        <end position="506"/>
    </location>
</feature>
<feature type="region of interest" description="Disordered" evidence="1">
    <location>
        <begin position="527"/>
        <end position="576"/>
    </location>
</feature>
<evidence type="ECO:0000313" key="3">
    <source>
        <dbReference type="Proteomes" id="UP000299102"/>
    </source>
</evidence>
<comment type="caution">
    <text evidence="2">The sequence shown here is derived from an EMBL/GenBank/DDBJ whole genome shotgun (WGS) entry which is preliminary data.</text>
</comment>
<dbReference type="Proteomes" id="UP000299102">
    <property type="component" value="Unassembled WGS sequence"/>
</dbReference>
<dbReference type="AlphaFoldDB" id="A0A4C1X701"/>
<feature type="region of interest" description="Disordered" evidence="1">
    <location>
        <begin position="375"/>
        <end position="422"/>
    </location>
</feature>
<evidence type="ECO:0000313" key="2">
    <source>
        <dbReference type="EMBL" id="GBP58943.1"/>
    </source>
</evidence>
<gene>
    <name evidence="2" type="ORF">EVAR_97314_1</name>
</gene>
<dbReference type="STRING" id="151549.A0A4C1X701"/>
<feature type="compositionally biased region" description="Polar residues" evidence="1">
    <location>
        <begin position="481"/>
        <end position="493"/>
    </location>
</feature>